<gene>
    <name evidence="1" type="ORF">AKAW2_51815A</name>
</gene>
<sequence length="105" mass="12099">MARFNLSLLHKIKALLSKLQDSKRERRYSSTFSWGEDIELQDPSPALLQDTREHWNPTREAIVLEYRYPKTISTSLSTHPNKEIIVLPEPGISYNTTPPLHPTEG</sequence>
<dbReference type="EMBL" id="AP024429">
    <property type="protein sequence ID" value="BCS01474.1"/>
    <property type="molecule type" value="Genomic_DNA"/>
</dbReference>
<reference evidence="1" key="2">
    <citation type="submission" date="2021-02" db="EMBL/GenBank/DDBJ databases">
        <title>Aspergillus luchuensis mut. kawachii IFO 4304 genome sequence.</title>
        <authorList>
            <person name="Mori K."/>
            <person name="Kadooka C."/>
            <person name="Goto M."/>
            <person name="Futagami T."/>
        </authorList>
    </citation>
    <scope>NUCLEOTIDE SEQUENCE</scope>
    <source>
        <strain evidence="1">IFO 4308</strain>
    </source>
</reference>
<evidence type="ECO:0000313" key="1">
    <source>
        <dbReference type="EMBL" id="BCS01474.1"/>
    </source>
</evidence>
<dbReference type="GeneID" id="64962795"/>
<protein>
    <submittedName>
        <fullName evidence="1">Uncharacterized protein</fullName>
    </submittedName>
</protein>
<organism evidence="1 2">
    <name type="scientific">Aspergillus kawachii</name>
    <name type="common">White koji mold</name>
    <name type="synonym">Aspergillus awamori var. kawachi</name>
    <dbReference type="NCBI Taxonomy" id="1069201"/>
    <lineage>
        <taxon>Eukaryota</taxon>
        <taxon>Fungi</taxon>
        <taxon>Dikarya</taxon>
        <taxon>Ascomycota</taxon>
        <taxon>Pezizomycotina</taxon>
        <taxon>Eurotiomycetes</taxon>
        <taxon>Eurotiomycetidae</taxon>
        <taxon>Eurotiales</taxon>
        <taxon>Aspergillaceae</taxon>
        <taxon>Aspergillus</taxon>
        <taxon>Aspergillus subgen. Circumdati</taxon>
    </lineage>
</organism>
<name>A0A7R7WEF7_ASPKA</name>
<dbReference type="AlphaFoldDB" id="A0A7R7WEF7"/>
<accession>A0A7R7WEF7</accession>
<proteinExistence type="predicted"/>
<dbReference type="Proteomes" id="UP000661280">
    <property type="component" value="Chromosome 5"/>
</dbReference>
<keyword evidence="2" id="KW-1185">Reference proteome</keyword>
<evidence type="ECO:0000313" key="2">
    <source>
        <dbReference type="Proteomes" id="UP000661280"/>
    </source>
</evidence>
<dbReference type="RefSeq" id="XP_041545236.1">
    <property type="nucleotide sequence ID" value="XM_041691786.1"/>
</dbReference>
<dbReference type="KEGG" id="aluc:AKAW2_51815A"/>
<reference evidence="1" key="1">
    <citation type="submission" date="2021-01" db="EMBL/GenBank/DDBJ databases">
        <authorList>
            <consortium name="Aspergillus luchuensis mut. kawachii IFO 4304 genome sequencing consortium"/>
            <person name="Kazuki M."/>
            <person name="Futagami T."/>
        </authorList>
    </citation>
    <scope>NUCLEOTIDE SEQUENCE</scope>
    <source>
        <strain evidence="1">IFO 4308</strain>
    </source>
</reference>